<organism evidence="2 3">
    <name type="scientific">Ensete ventricosum</name>
    <name type="common">Abyssinian banana</name>
    <name type="synonym">Musa ensete</name>
    <dbReference type="NCBI Taxonomy" id="4639"/>
    <lineage>
        <taxon>Eukaryota</taxon>
        <taxon>Viridiplantae</taxon>
        <taxon>Streptophyta</taxon>
        <taxon>Embryophyta</taxon>
        <taxon>Tracheophyta</taxon>
        <taxon>Spermatophyta</taxon>
        <taxon>Magnoliopsida</taxon>
        <taxon>Liliopsida</taxon>
        <taxon>Zingiberales</taxon>
        <taxon>Musaceae</taxon>
        <taxon>Ensete</taxon>
    </lineage>
</organism>
<dbReference type="EMBL" id="AMZH03007287">
    <property type="protein sequence ID" value="RRT61695.1"/>
    <property type="molecule type" value="Genomic_DNA"/>
</dbReference>
<dbReference type="AlphaFoldDB" id="A0A426ZCH1"/>
<sequence>MRERSKSLEGRLLEVGLEEGFRVTSCRSWQLKDTETRKRFPELRTGRREAETRRERGMEGGERGKGRAGEKKENTSLGAEWRCHGRHLRRRFG</sequence>
<proteinExistence type="predicted"/>
<gene>
    <name evidence="2" type="ORF">B296_00043993</name>
</gene>
<feature type="compositionally biased region" description="Basic and acidic residues" evidence="1">
    <location>
        <begin position="40"/>
        <end position="74"/>
    </location>
</feature>
<protein>
    <submittedName>
        <fullName evidence="2">Uncharacterized protein</fullName>
    </submittedName>
</protein>
<evidence type="ECO:0000313" key="3">
    <source>
        <dbReference type="Proteomes" id="UP000287651"/>
    </source>
</evidence>
<accession>A0A426ZCH1</accession>
<evidence type="ECO:0000256" key="1">
    <source>
        <dbReference type="SAM" id="MobiDB-lite"/>
    </source>
</evidence>
<comment type="caution">
    <text evidence="2">The sequence shown here is derived from an EMBL/GenBank/DDBJ whole genome shotgun (WGS) entry which is preliminary data.</text>
</comment>
<name>A0A426ZCH1_ENSVE</name>
<reference evidence="2 3" key="1">
    <citation type="journal article" date="2014" name="Agronomy (Basel)">
        <title>A Draft Genome Sequence for Ensete ventricosum, the Drought-Tolerant Tree Against Hunger.</title>
        <authorList>
            <person name="Harrison J."/>
            <person name="Moore K.A."/>
            <person name="Paszkiewicz K."/>
            <person name="Jones T."/>
            <person name="Grant M."/>
            <person name="Ambacheew D."/>
            <person name="Muzemil S."/>
            <person name="Studholme D.J."/>
        </authorList>
    </citation>
    <scope>NUCLEOTIDE SEQUENCE [LARGE SCALE GENOMIC DNA]</scope>
</reference>
<feature type="region of interest" description="Disordered" evidence="1">
    <location>
        <begin position="40"/>
        <end position="80"/>
    </location>
</feature>
<dbReference type="Proteomes" id="UP000287651">
    <property type="component" value="Unassembled WGS sequence"/>
</dbReference>
<evidence type="ECO:0000313" key="2">
    <source>
        <dbReference type="EMBL" id="RRT61695.1"/>
    </source>
</evidence>